<sequence length="1332" mass="150769">MTFLTPVRLILLFAVATFLGIVLLPFVKIDLLPTNTSNTLSVKFQTNKSTPKLNEAQYTSAFENVFSQLAQIRDIQSTTDQNGGEILVQFDRSSNLENKRFEISMLVRRLYPHLAAGIQYPSIETASALNKREGQAIRVYMLKAPNQGADLSTIAQQKVVKEFYKLTDLKEVELNGTASLEIAIDYDEQKCKLYHISPQELSNSLQNTFKNTYPGSIKSPNGHQLFIKVGSENTSIAELQNLIITSPQNPNLHLKDLASLQIAPQENTSYLRIDGQNGINVSLYPKANINSLQLSTQLDQMAEKINQKLPAGYSLQLIYDKTEYLQKELHKNYQRTALSIGILLLFILIAYRSLSASIILTSSLFVNLSLTLLLVIICRVNINLYAIGGVTIAFGLMVDNAIVMLDHYRKRRNRNIIPALTGATLNIVMALSLVYLLPASEKAIYQDFAAIIILSLLSSILVALGFTPAIASLFKSPGNNNSFEQKKTQWRNYKRYLNCIQTLSKYKYLLITFFILLFGGGLKLFLKNLNEHAGIRNPGQVKLYITCNMGDGHTTAQMNALFIQIDQYLKQQKGIEKFITYIESGNYGGIEIFLKKQYSHNGYPSQLKAQLMELGDNMQGVKWSVFGLGPDYNSNNTETRASYSILLTGYNIDQLQEQATHLQQKLEQNQRVNNINLNEHYDYRDRSYTVHTYTQNAEQLRNWGIDPSKLQYLLHHLSAQSYPVAQSTINGYTYPIYIRNTDWQNRNEQDFLQAAQQSDSGQQIQLRQFGQLESHTGSNTLYKKNRQYLQVISYDYSGEPEFAAAQQQSLIEEMNKTMPVGYTASKHAYNFDEQSEEGHPLLLPLLLFITFLIGSILFENLKQPFLILTLVPISFIGLFFTFGLGGFTIDQGGYASFMMLAALTANASIFLINDYNQILKHKKQSINASLAKAFYARSRPIVLTVLSCCCSLLPFLFEGKDEVFWYAFAIGTMGGLLFSFISLFIFLPSMMSKKIITLSLASLVFLQSCDQAKREAEKKYLGQDNAIWTESLFFRGHNPNTGDPLTDDSIVHYAKILKEQHIKYAFFFSGPFSKDGHLPSYAFSDTALHSVQLFTKYYPELIILPWVGGIQNKTVFLADSAWVNHATSDCKKLVNYLGVKGVHIDFEHLLPQYASVDTSVIQKGPEELAQYPGYVNAFHKRLRDSLPHAFISAVVTSTPPQSQHWKRKTSVEELWPLLRNIDQLVFLFYDTSISDTDTFRLAAEQQIKDIQRLKNSWNIPMLLAVGTFVNPEPIQVFRHLNVENLPNSLETIKAAALKISPEQKILDGIGIYGNWTTDSTKWQFISKHYTNL</sequence>
<comment type="caution">
    <text evidence="2">The sequence shown here is derived from an EMBL/GenBank/DDBJ whole genome shotgun (WGS) entry which is preliminary data.</text>
</comment>
<dbReference type="InterPro" id="IPR017853">
    <property type="entry name" value="GH"/>
</dbReference>
<organism evidence="2 3">
    <name type="scientific">Chitinophaga oryziterrae</name>
    <dbReference type="NCBI Taxonomy" id="1031224"/>
    <lineage>
        <taxon>Bacteria</taxon>
        <taxon>Pseudomonadati</taxon>
        <taxon>Bacteroidota</taxon>
        <taxon>Chitinophagia</taxon>
        <taxon>Chitinophagales</taxon>
        <taxon>Chitinophagaceae</taxon>
        <taxon>Chitinophaga</taxon>
    </lineage>
</organism>
<dbReference type="Gene3D" id="3.30.70.1440">
    <property type="entry name" value="Multidrug efflux transporter AcrB pore domain"/>
    <property type="match status" value="1"/>
</dbReference>
<feature type="transmembrane region" description="Helical" evidence="1">
    <location>
        <begin position="449"/>
        <end position="474"/>
    </location>
</feature>
<keyword evidence="1" id="KW-0812">Transmembrane</keyword>
<dbReference type="PANTHER" id="PTHR32063">
    <property type="match status" value="1"/>
</dbReference>
<dbReference type="Gene3D" id="1.20.1640.10">
    <property type="entry name" value="Multidrug efflux transporter AcrB transmembrane domain"/>
    <property type="match status" value="2"/>
</dbReference>
<evidence type="ECO:0008006" key="4">
    <source>
        <dbReference type="Google" id="ProtNLM"/>
    </source>
</evidence>
<feature type="transmembrane region" description="Helical" evidence="1">
    <location>
        <begin position="963"/>
        <end position="987"/>
    </location>
</feature>
<dbReference type="SUPFAM" id="SSF82693">
    <property type="entry name" value="Multidrug efflux transporter AcrB pore domain, PN1, PN2, PC1 and PC2 subdomains"/>
    <property type="match status" value="1"/>
</dbReference>
<dbReference type="Gene3D" id="3.30.70.1430">
    <property type="entry name" value="Multidrug efflux transporter AcrB pore domain"/>
    <property type="match status" value="2"/>
</dbReference>
<dbReference type="Gene3D" id="3.20.20.80">
    <property type="entry name" value="Glycosidases"/>
    <property type="match status" value="1"/>
</dbReference>
<reference evidence="2 3" key="1">
    <citation type="submission" date="2019-12" db="EMBL/GenBank/DDBJ databases">
        <title>The draft genomic sequence of strain Chitinophaga oryziterrae JCM 16595.</title>
        <authorList>
            <person name="Zhang X."/>
        </authorList>
    </citation>
    <scope>NUCLEOTIDE SEQUENCE [LARGE SCALE GENOMIC DNA]</scope>
    <source>
        <strain evidence="2 3">JCM 16595</strain>
    </source>
</reference>
<feature type="transmembrane region" description="Helical" evidence="1">
    <location>
        <begin position="841"/>
        <end position="858"/>
    </location>
</feature>
<accession>A0A6N8J6P2</accession>
<dbReference type="GO" id="GO:0042910">
    <property type="term" value="F:xenobiotic transmembrane transporter activity"/>
    <property type="evidence" value="ECO:0007669"/>
    <property type="project" value="TreeGrafter"/>
</dbReference>
<dbReference type="OrthoDB" id="9809409at2"/>
<dbReference type="Gene3D" id="3.30.70.1320">
    <property type="entry name" value="Multidrug efflux transporter AcrB pore domain like"/>
    <property type="match status" value="1"/>
</dbReference>
<keyword evidence="3" id="KW-1185">Reference proteome</keyword>
<dbReference type="SUPFAM" id="SSF82866">
    <property type="entry name" value="Multidrug efflux transporter AcrB transmembrane domain"/>
    <property type="match status" value="2"/>
</dbReference>
<dbReference type="InterPro" id="IPR027463">
    <property type="entry name" value="AcrB_DN_DC_subdom"/>
</dbReference>
<evidence type="ECO:0000313" key="3">
    <source>
        <dbReference type="Proteomes" id="UP000468388"/>
    </source>
</evidence>
<keyword evidence="1" id="KW-1133">Transmembrane helix</keyword>
<protein>
    <recommendedName>
        <fullName evidence="4">MMPL family transporter</fullName>
    </recommendedName>
</protein>
<dbReference type="Pfam" id="PF00873">
    <property type="entry name" value="ACR_tran"/>
    <property type="match status" value="1"/>
</dbReference>
<feature type="transmembrane region" description="Helical" evidence="1">
    <location>
        <begin position="934"/>
        <end position="957"/>
    </location>
</feature>
<proteinExistence type="predicted"/>
<feature type="transmembrane region" description="Helical" evidence="1">
    <location>
        <begin position="383"/>
        <end position="405"/>
    </location>
</feature>
<feature type="transmembrane region" description="Helical" evidence="1">
    <location>
        <begin position="893"/>
        <end position="913"/>
    </location>
</feature>
<feature type="transmembrane region" description="Helical" evidence="1">
    <location>
        <begin position="7"/>
        <end position="27"/>
    </location>
</feature>
<evidence type="ECO:0000256" key="1">
    <source>
        <dbReference type="SAM" id="Phobius"/>
    </source>
</evidence>
<dbReference type="InterPro" id="IPR001036">
    <property type="entry name" value="Acrflvin-R"/>
</dbReference>
<feature type="transmembrane region" description="Helical" evidence="1">
    <location>
        <begin position="417"/>
        <end position="437"/>
    </location>
</feature>
<dbReference type="Proteomes" id="UP000468388">
    <property type="component" value="Unassembled WGS sequence"/>
</dbReference>
<keyword evidence="1" id="KW-0472">Membrane</keyword>
<evidence type="ECO:0000313" key="2">
    <source>
        <dbReference type="EMBL" id="MVT40278.1"/>
    </source>
</evidence>
<dbReference type="EMBL" id="WRXO01000001">
    <property type="protein sequence ID" value="MVT40278.1"/>
    <property type="molecule type" value="Genomic_DNA"/>
</dbReference>
<dbReference type="SUPFAM" id="SSF82714">
    <property type="entry name" value="Multidrug efflux transporter AcrB TolC docking domain, DN and DC subdomains"/>
    <property type="match status" value="1"/>
</dbReference>
<feature type="transmembrane region" description="Helical" evidence="1">
    <location>
        <begin position="865"/>
        <end position="887"/>
    </location>
</feature>
<dbReference type="SUPFAM" id="SSF51445">
    <property type="entry name" value="(Trans)glycosidases"/>
    <property type="match status" value="1"/>
</dbReference>
<feature type="transmembrane region" description="Helical" evidence="1">
    <location>
        <begin position="333"/>
        <end position="351"/>
    </location>
</feature>
<gene>
    <name evidence="2" type="ORF">GO495_06770</name>
</gene>
<dbReference type="PANTHER" id="PTHR32063:SF0">
    <property type="entry name" value="SWARMING MOTILITY PROTEIN SWRC"/>
    <property type="match status" value="1"/>
</dbReference>
<dbReference type="Gene3D" id="3.30.2090.10">
    <property type="entry name" value="Multidrug efflux transporter AcrB TolC docking domain, DN and DC subdomains"/>
    <property type="match status" value="2"/>
</dbReference>
<name>A0A6N8J6P2_9BACT</name>
<dbReference type="GO" id="GO:0005886">
    <property type="term" value="C:plasma membrane"/>
    <property type="evidence" value="ECO:0007669"/>
    <property type="project" value="TreeGrafter"/>
</dbReference>
<dbReference type="RefSeq" id="WP_157298905.1">
    <property type="nucleotide sequence ID" value="NZ_BAAAZB010000005.1"/>
</dbReference>